<dbReference type="EMBL" id="JANBPG010000924">
    <property type="protein sequence ID" value="KAJ1892856.1"/>
    <property type="molecule type" value="Genomic_DNA"/>
</dbReference>
<protein>
    <submittedName>
        <fullName evidence="1">Uncharacterized protein</fullName>
    </submittedName>
</protein>
<evidence type="ECO:0000313" key="1">
    <source>
        <dbReference type="EMBL" id="KAJ1892856.1"/>
    </source>
</evidence>
<feature type="non-terminal residue" evidence="1">
    <location>
        <position position="449"/>
    </location>
</feature>
<reference evidence="1" key="1">
    <citation type="submission" date="2022-07" db="EMBL/GenBank/DDBJ databases">
        <title>Phylogenomic reconstructions and comparative analyses of Kickxellomycotina fungi.</title>
        <authorList>
            <person name="Reynolds N.K."/>
            <person name="Stajich J.E."/>
            <person name="Barry K."/>
            <person name="Grigoriev I.V."/>
            <person name="Crous P."/>
            <person name="Smith M.E."/>
        </authorList>
    </citation>
    <scope>NUCLEOTIDE SEQUENCE</scope>
    <source>
        <strain evidence="1">Benny 63K</strain>
    </source>
</reference>
<proteinExistence type="predicted"/>
<organism evidence="1 2">
    <name type="scientific">Kickxella alabastrina</name>
    <dbReference type="NCBI Taxonomy" id="61397"/>
    <lineage>
        <taxon>Eukaryota</taxon>
        <taxon>Fungi</taxon>
        <taxon>Fungi incertae sedis</taxon>
        <taxon>Zoopagomycota</taxon>
        <taxon>Kickxellomycotina</taxon>
        <taxon>Kickxellomycetes</taxon>
        <taxon>Kickxellales</taxon>
        <taxon>Kickxellaceae</taxon>
        <taxon>Kickxella</taxon>
    </lineage>
</organism>
<comment type="caution">
    <text evidence="1">The sequence shown here is derived from an EMBL/GenBank/DDBJ whole genome shotgun (WGS) entry which is preliminary data.</text>
</comment>
<gene>
    <name evidence="1" type="ORF">LPJ66_006101</name>
</gene>
<name>A0ACC1ID86_9FUNG</name>
<sequence length="449" mass="48025">MDKHTEPEQELELEPEPALMPLRFQQYWEQERSRKRSEESAGASDEDAGGSGGGSGLAAQGFADFVVSFRYDAGRGVGERGVAEARAQGQLGDVVKRLVQAGLHVEVRAALVAERTRGRTALREEKGHLLVFVTCPRARLVREWQRSRLQDWLGGMLALRRVEGGGGEADPLEVDAAALDDPARLLSATGATADSIPVAERQRLVHRLIAGASGDGGAAVGAGGGGGGGAAAVAVVALHDGDFNQRWVRVWARKWLVGTRDLQRIREHFGEEVAMYFAFLQSYFLWLALPAAAGAAWWACGRSFAWPFAVLLVVWAAVFTETWARRESDIATYWGVHGVQRAGDSRRAAFRPDGFVLDAATGEPAPVSSGARRWARRGASAAAVVALAAVLAALVAAIFAVQTFASEFYAGPLAGVLALAPVVLLTALLPLYTGACTRVAYALTEYENY</sequence>
<keyword evidence="2" id="KW-1185">Reference proteome</keyword>
<dbReference type="Proteomes" id="UP001150581">
    <property type="component" value="Unassembled WGS sequence"/>
</dbReference>
<evidence type="ECO:0000313" key="2">
    <source>
        <dbReference type="Proteomes" id="UP001150581"/>
    </source>
</evidence>
<accession>A0ACC1ID86</accession>